<dbReference type="GO" id="GO:0016857">
    <property type="term" value="F:racemase and epimerase activity, acting on carbohydrates and derivatives"/>
    <property type="evidence" value="ECO:0007669"/>
    <property type="project" value="InterPro"/>
</dbReference>
<name>A0A1G2GSV6_9BACT</name>
<evidence type="ECO:0000313" key="4">
    <source>
        <dbReference type="Proteomes" id="UP000179106"/>
    </source>
</evidence>
<dbReference type="STRING" id="1802126.A3B25_03690"/>
<dbReference type="Proteomes" id="UP000179106">
    <property type="component" value="Unassembled WGS sequence"/>
</dbReference>
<dbReference type="Pfam" id="PF00834">
    <property type="entry name" value="Ribul_P_3_epim"/>
    <property type="match status" value="1"/>
</dbReference>
<evidence type="ECO:0000313" key="3">
    <source>
        <dbReference type="EMBL" id="OGZ52888.1"/>
    </source>
</evidence>
<evidence type="ECO:0000256" key="1">
    <source>
        <dbReference type="ARBA" id="ARBA00022723"/>
    </source>
</evidence>
<evidence type="ECO:0008006" key="5">
    <source>
        <dbReference type="Google" id="ProtNLM"/>
    </source>
</evidence>
<dbReference type="InterPro" id="IPR013785">
    <property type="entry name" value="Aldolase_TIM"/>
</dbReference>
<keyword evidence="2" id="KW-0413">Isomerase</keyword>
<gene>
    <name evidence="3" type="ORF">A3B25_03690</name>
</gene>
<dbReference type="GO" id="GO:0005975">
    <property type="term" value="P:carbohydrate metabolic process"/>
    <property type="evidence" value="ECO:0007669"/>
    <property type="project" value="InterPro"/>
</dbReference>
<dbReference type="AlphaFoldDB" id="A0A1G2GSV6"/>
<reference evidence="3 4" key="1">
    <citation type="journal article" date="2016" name="Nat. Commun.">
        <title>Thousands of microbial genomes shed light on interconnected biogeochemical processes in an aquifer system.</title>
        <authorList>
            <person name="Anantharaman K."/>
            <person name="Brown C.T."/>
            <person name="Hug L.A."/>
            <person name="Sharon I."/>
            <person name="Castelle C.J."/>
            <person name="Probst A.J."/>
            <person name="Thomas B.C."/>
            <person name="Singh A."/>
            <person name="Wilkins M.J."/>
            <person name="Karaoz U."/>
            <person name="Brodie E.L."/>
            <person name="Williams K.H."/>
            <person name="Hubbard S.S."/>
            <person name="Banfield J.F."/>
        </authorList>
    </citation>
    <scope>NUCLEOTIDE SEQUENCE [LARGE SCALE GENOMIC DNA]</scope>
</reference>
<dbReference type="PANTHER" id="PTHR11749">
    <property type="entry name" value="RIBULOSE-5-PHOSPHATE-3-EPIMERASE"/>
    <property type="match status" value="1"/>
</dbReference>
<comment type="caution">
    <text evidence="3">The sequence shown here is derived from an EMBL/GenBank/DDBJ whole genome shotgun (WGS) entry which is preliminary data.</text>
</comment>
<accession>A0A1G2GSV6</accession>
<dbReference type="InterPro" id="IPR011060">
    <property type="entry name" value="RibuloseP-bd_barrel"/>
</dbReference>
<dbReference type="InterPro" id="IPR000056">
    <property type="entry name" value="Ribul_P_3_epim-like"/>
</dbReference>
<dbReference type="GO" id="GO:0046872">
    <property type="term" value="F:metal ion binding"/>
    <property type="evidence" value="ECO:0007669"/>
    <property type="project" value="UniProtKB-KW"/>
</dbReference>
<dbReference type="CDD" id="cd00429">
    <property type="entry name" value="RPE"/>
    <property type="match status" value="1"/>
</dbReference>
<evidence type="ECO:0000256" key="2">
    <source>
        <dbReference type="ARBA" id="ARBA00023235"/>
    </source>
</evidence>
<keyword evidence="1" id="KW-0479">Metal-binding</keyword>
<organism evidence="3 4">
    <name type="scientific">Candidatus Ryanbacteria bacterium RIFCSPLOWO2_01_FULL_48_26</name>
    <dbReference type="NCBI Taxonomy" id="1802126"/>
    <lineage>
        <taxon>Bacteria</taxon>
        <taxon>Candidatus Ryaniibacteriota</taxon>
    </lineage>
</organism>
<dbReference type="SUPFAM" id="SSF51366">
    <property type="entry name" value="Ribulose-phoshate binding barrel"/>
    <property type="match status" value="1"/>
</dbReference>
<protein>
    <recommendedName>
        <fullName evidence="5">Ribulose-phosphate 3-epimerase</fullName>
    </recommendedName>
</protein>
<dbReference type="Gene3D" id="3.20.20.70">
    <property type="entry name" value="Aldolase class I"/>
    <property type="match status" value="1"/>
</dbReference>
<sequence length="215" mass="23641">MNVIPVLNCLDEESLGQRLGKATTFLPPGGWIHLDISDGKFTPEKTWNDPAAWQRLAGQYGWNLEVHLMVEKPEDAVRAWFEAGAKRAVVHVEAITPETCATILGIATQYRAEIVLSSGPATPFEVLRPYLHDVSYFQVLAVYPGPSGQKFLPLVLEKIKLLRALRPNAKIEVDGGINPQTAAQCKEAGADSVVAASYIFWGSEPKQAYEELRAV</sequence>
<dbReference type="EMBL" id="MHNW01000037">
    <property type="protein sequence ID" value="OGZ52888.1"/>
    <property type="molecule type" value="Genomic_DNA"/>
</dbReference>
<proteinExistence type="predicted"/>